<dbReference type="GeneID" id="113510723"/>
<sequence length="216" mass="25092">MHYLGMFIFYCCYKIASSEHFSSLEDELRTKRQINSLPLVYPYGCTYKFIVGWSQPVPTPDYISLSFAANFQYQYGQFQNISELSRYYSYEDISREQRAADLATRKDERLIFYRAMADMLDSKGFNGHECMLRAICEAAQYPVEEEGLVGEIIHILLTPDYGRTPFDPEDLEWEESMSVYRDAAIAGRQMFSCPDVYHECPEGQGVMELISVLRDE</sequence>
<reference evidence="2" key="1">
    <citation type="submission" date="2025-08" db="UniProtKB">
        <authorList>
            <consortium name="RefSeq"/>
        </authorList>
    </citation>
    <scope>IDENTIFICATION</scope>
    <source>
        <tissue evidence="2">Whole larvae</tissue>
    </source>
</reference>
<evidence type="ECO:0000313" key="1">
    <source>
        <dbReference type="Proteomes" id="UP001652740"/>
    </source>
</evidence>
<dbReference type="PANTHER" id="PTHR21398">
    <property type="entry name" value="AGAP007094-PA"/>
    <property type="match status" value="1"/>
</dbReference>
<dbReference type="RefSeq" id="XP_026750035.2">
    <property type="nucleotide sequence ID" value="XM_026894234.3"/>
</dbReference>
<dbReference type="AlphaFoldDB" id="A0A6J1WAA5"/>
<dbReference type="InterPro" id="IPR006631">
    <property type="entry name" value="DM4_12"/>
</dbReference>
<accession>A0A6J1WAA5</accession>
<protein>
    <submittedName>
        <fullName evidence="2">Uncharacterized protein LOC113510723</fullName>
    </submittedName>
</protein>
<organism evidence="1 2">
    <name type="scientific">Galleria mellonella</name>
    <name type="common">Greater wax moth</name>
    <dbReference type="NCBI Taxonomy" id="7137"/>
    <lineage>
        <taxon>Eukaryota</taxon>
        <taxon>Metazoa</taxon>
        <taxon>Ecdysozoa</taxon>
        <taxon>Arthropoda</taxon>
        <taxon>Hexapoda</taxon>
        <taxon>Insecta</taxon>
        <taxon>Pterygota</taxon>
        <taxon>Neoptera</taxon>
        <taxon>Endopterygota</taxon>
        <taxon>Lepidoptera</taxon>
        <taxon>Glossata</taxon>
        <taxon>Ditrysia</taxon>
        <taxon>Pyraloidea</taxon>
        <taxon>Pyralidae</taxon>
        <taxon>Galleriinae</taxon>
        <taxon>Galleria</taxon>
    </lineage>
</organism>
<dbReference type="PANTHER" id="PTHR21398:SF11">
    <property type="entry name" value="HDC15381-RELATED"/>
    <property type="match status" value="1"/>
</dbReference>
<gene>
    <name evidence="2" type="primary">LOC113510723</name>
</gene>
<dbReference type="InParanoid" id="A0A6J1WAA5"/>
<name>A0A6J1WAA5_GALME</name>
<dbReference type="SMART" id="SM00718">
    <property type="entry name" value="DM4_12"/>
    <property type="match status" value="1"/>
</dbReference>
<dbReference type="Pfam" id="PF07841">
    <property type="entry name" value="DM4_12"/>
    <property type="match status" value="1"/>
</dbReference>
<dbReference type="KEGG" id="gmw:113510723"/>
<dbReference type="Proteomes" id="UP001652740">
    <property type="component" value="Unplaced"/>
</dbReference>
<keyword evidence="1" id="KW-1185">Reference proteome</keyword>
<proteinExistence type="predicted"/>
<evidence type="ECO:0000313" key="2">
    <source>
        <dbReference type="RefSeq" id="XP_026750035.2"/>
    </source>
</evidence>